<dbReference type="EMBL" id="CH473960">
    <property type="protein sequence ID" value="EDM16795.1"/>
    <property type="molecule type" value="Genomic_DNA"/>
</dbReference>
<keyword evidence="1" id="KW-0808">Transferase</keyword>
<accession>A6IGA3</accession>
<gene>
    <name evidence="1" type="primary">Mgat4c_predicted</name>
    <name evidence="1" type="ORF">rCG_48986</name>
</gene>
<evidence type="ECO:0000313" key="2">
    <source>
        <dbReference type="Proteomes" id="UP000234681"/>
    </source>
</evidence>
<dbReference type="GO" id="GO:0016757">
    <property type="term" value="F:glycosyltransferase activity"/>
    <property type="evidence" value="ECO:0007669"/>
    <property type="project" value="UniProtKB-KW"/>
</dbReference>
<name>A6IGA3_RAT</name>
<dbReference type="AlphaFoldDB" id="A6IGA3"/>
<protein>
    <submittedName>
        <fullName evidence="1">Mannosyl (Alpha-1,3-)-glycoprotein beta-1,4-N-acetylglucosaminyltransferase, isozyme C (Predicted), isoform CRA_c</fullName>
    </submittedName>
</protein>
<dbReference type="Proteomes" id="UP000234681">
    <property type="component" value="Chromosome 7"/>
</dbReference>
<keyword evidence="1" id="KW-0328">Glycosyltransferase</keyword>
<proteinExistence type="predicted"/>
<reference evidence="1 2" key="1">
    <citation type="submission" date="2005-09" db="EMBL/GenBank/DDBJ databases">
        <authorList>
            <person name="Mural R.J."/>
            <person name="Li P.W."/>
            <person name="Adams M.D."/>
            <person name="Amanatides P.G."/>
            <person name="Baden-Tillson H."/>
            <person name="Barnstead M."/>
            <person name="Chin S.H."/>
            <person name="Dew I."/>
            <person name="Evans C.A."/>
            <person name="Ferriera S."/>
            <person name="Flanigan M."/>
            <person name="Fosler C."/>
            <person name="Glodek A."/>
            <person name="Gu Z."/>
            <person name="Holt R.A."/>
            <person name="Jennings D."/>
            <person name="Kraft C.L."/>
            <person name="Lu F."/>
            <person name="Nguyen T."/>
            <person name="Nusskern D.R."/>
            <person name="Pfannkoch C.M."/>
            <person name="Sitter C."/>
            <person name="Sutton G.G."/>
            <person name="Venter J.C."/>
            <person name="Wang Z."/>
            <person name="Woodage T."/>
            <person name="Zheng X.H."/>
            <person name="Zhong F."/>
        </authorList>
    </citation>
    <scope>NUCLEOTIDE SEQUENCE [LARGE SCALE GENOMIC DNA]</scope>
    <source>
        <strain>BN</strain>
        <strain evidence="2">Sprague-Dawley</strain>
    </source>
</reference>
<sequence>MMDVYMSSLRANYLAFV</sequence>
<organism evidence="1 2">
    <name type="scientific">Rattus norvegicus</name>
    <name type="common">Rat</name>
    <dbReference type="NCBI Taxonomy" id="10116"/>
    <lineage>
        <taxon>Eukaryota</taxon>
        <taxon>Metazoa</taxon>
        <taxon>Chordata</taxon>
        <taxon>Craniata</taxon>
        <taxon>Vertebrata</taxon>
        <taxon>Euteleostomi</taxon>
        <taxon>Mammalia</taxon>
        <taxon>Eutheria</taxon>
        <taxon>Euarchontoglires</taxon>
        <taxon>Glires</taxon>
        <taxon>Rodentia</taxon>
        <taxon>Myomorpha</taxon>
        <taxon>Muroidea</taxon>
        <taxon>Muridae</taxon>
        <taxon>Murinae</taxon>
        <taxon>Rattus</taxon>
    </lineage>
</organism>
<evidence type="ECO:0000313" key="1">
    <source>
        <dbReference type="EMBL" id="EDM16795.1"/>
    </source>
</evidence>